<comment type="similarity">
    <text evidence="1">Belongs to the histone H3 family.</text>
</comment>
<evidence type="ECO:0000256" key="1">
    <source>
        <dbReference type="ARBA" id="ARBA00010343"/>
    </source>
</evidence>
<proteinExistence type="inferred from homology"/>
<dbReference type="Proteomes" id="UP000317650">
    <property type="component" value="Chromosome 11"/>
</dbReference>
<evidence type="ECO:0000313" key="2">
    <source>
        <dbReference type="EMBL" id="THU56244.1"/>
    </source>
</evidence>
<protein>
    <submittedName>
        <fullName evidence="2">Uncharacterized protein</fullName>
    </submittedName>
</protein>
<dbReference type="GO" id="GO:0000786">
    <property type="term" value="C:nucleosome"/>
    <property type="evidence" value="ECO:0007669"/>
    <property type="project" value="InterPro"/>
</dbReference>
<name>A0A4S8J5T7_MUSBA</name>
<accession>A0A4S8J5T7</accession>
<comment type="caution">
    <text evidence="2">The sequence shown here is derived from an EMBL/GenBank/DDBJ whole genome shotgun (WGS) entry which is preliminary data.</text>
</comment>
<dbReference type="PANTHER" id="PTHR45810">
    <property type="entry name" value="HISTONE H3.2"/>
    <property type="match status" value="1"/>
</dbReference>
<dbReference type="PRINTS" id="PR00622">
    <property type="entry name" value="HISTONEH3"/>
</dbReference>
<dbReference type="InterPro" id="IPR009072">
    <property type="entry name" value="Histone-fold"/>
</dbReference>
<dbReference type="AlphaFoldDB" id="A0A4S8J5T7"/>
<dbReference type="Gene3D" id="1.10.20.10">
    <property type="entry name" value="Histone, subunit A"/>
    <property type="match status" value="1"/>
</dbReference>
<dbReference type="SUPFAM" id="SSF47113">
    <property type="entry name" value="Histone-fold"/>
    <property type="match status" value="1"/>
</dbReference>
<dbReference type="GO" id="GO:0003677">
    <property type="term" value="F:DNA binding"/>
    <property type="evidence" value="ECO:0007669"/>
    <property type="project" value="InterPro"/>
</dbReference>
<keyword evidence="3" id="KW-1185">Reference proteome</keyword>
<dbReference type="EMBL" id="PYDT01000007">
    <property type="protein sequence ID" value="THU56244.1"/>
    <property type="molecule type" value="Genomic_DNA"/>
</dbReference>
<dbReference type="InterPro" id="IPR000164">
    <property type="entry name" value="Histone_H3/CENP-A"/>
</dbReference>
<gene>
    <name evidence="2" type="ORF">C4D60_Mb11t15240</name>
</gene>
<reference evidence="2 3" key="1">
    <citation type="journal article" date="2019" name="Nat. Plants">
        <title>Genome sequencing of Musa balbisiana reveals subgenome evolution and function divergence in polyploid bananas.</title>
        <authorList>
            <person name="Yao X."/>
        </authorList>
    </citation>
    <scope>NUCLEOTIDE SEQUENCE [LARGE SCALE GENOMIC DNA]</scope>
    <source>
        <strain evidence="3">cv. DH-PKW</strain>
        <tissue evidence="2">Leaves</tissue>
    </source>
</reference>
<evidence type="ECO:0000313" key="3">
    <source>
        <dbReference type="Proteomes" id="UP000317650"/>
    </source>
</evidence>
<sequence length="155" mass="17431">MWVPLLNPGGTEPVAVKKSARIARSSNQIAPVRSLHHRQTASPHWHNRHCPLSRSLYKLSSIPMKGIKKPPGGDGHLHSSISIARRSNLLRNSTGGKAPRILPAAMAAQKQEPRPSGTMRRHRFRPGWVALREIRKYQKSTELLIRKIPSSMDFF</sequence>
<dbReference type="STRING" id="52838.A0A4S8J5T7"/>
<dbReference type="GO" id="GO:0046982">
    <property type="term" value="F:protein heterodimerization activity"/>
    <property type="evidence" value="ECO:0007669"/>
    <property type="project" value="InterPro"/>
</dbReference>
<organism evidence="2 3">
    <name type="scientific">Musa balbisiana</name>
    <name type="common">Banana</name>
    <dbReference type="NCBI Taxonomy" id="52838"/>
    <lineage>
        <taxon>Eukaryota</taxon>
        <taxon>Viridiplantae</taxon>
        <taxon>Streptophyta</taxon>
        <taxon>Embryophyta</taxon>
        <taxon>Tracheophyta</taxon>
        <taxon>Spermatophyta</taxon>
        <taxon>Magnoliopsida</taxon>
        <taxon>Liliopsida</taxon>
        <taxon>Zingiberales</taxon>
        <taxon>Musaceae</taxon>
        <taxon>Musa</taxon>
    </lineage>
</organism>
<dbReference type="GO" id="GO:0030527">
    <property type="term" value="F:structural constituent of chromatin"/>
    <property type="evidence" value="ECO:0007669"/>
    <property type="project" value="InterPro"/>
</dbReference>